<sequence length="129" mass="14767">MAKILQLSTFESDAGDLTVFEKILPGDIKRVFYIRGKEGHERGGHRHVNTWQALICISGNCRVWVDNNETQEYFQLDSPNKCLLLAPEDWHVMDEFTDTSILLVLANTQYSQADYIFEPYTQAAPIVNT</sequence>
<dbReference type="EMBL" id="QGGO01000004">
    <property type="protein sequence ID" value="PWK28305.1"/>
    <property type="molecule type" value="Genomic_DNA"/>
</dbReference>
<evidence type="ECO:0000259" key="1">
    <source>
        <dbReference type="Pfam" id="PF05523"/>
    </source>
</evidence>
<dbReference type="CDD" id="cd20292">
    <property type="entry name" value="cupin_QdtA-like"/>
    <property type="match status" value="1"/>
</dbReference>
<dbReference type="InterPro" id="IPR008894">
    <property type="entry name" value="QdtA_cupin_dom"/>
</dbReference>
<dbReference type="InterPro" id="IPR014710">
    <property type="entry name" value="RmlC-like_jellyroll"/>
</dbReference>
<evidence type="ECO:0000313" key="3">
    <source>
        <dbReference type="Proteomes" id="UP000245489"/>
    </source>
</evidence>
<organism evidence="2 3">
    <name type="scientific">Arcicella aurantiaca</name>
    <dbReference type="NCBI Taxonomy" id="591202"/>
    <lineage>
        <taxon>Bacteria</taxon>
        <taxon>Pseudomonadati</taxon>
        <taxon>Bacteroidota</taxon>
        <taxon>Cytophagia</taxon>
        <taxon>Cytophagales</taxon>
        <taxon>Flectobacillaceae</taxon>
        <taxon>Arcicella</taxon>
    </lineage>
</organism>
<keyword evidence="2" id="KW-0223">Dioxygenase</keyword>
<reference evidence="2 3" key="1">
    <citation type="submission" date="2018-05" db="EMBL/GenBank/DDBJ databases">
        <title>Genomic Encyclopedia of Archaeal and Bacterial Type Strains, Phase II (KMG-II): from individual species to whole genera.</title>
        <authorList>
            <person name="Goeker M."/>
        </authorList>
    </citation>
    <scope>NUCLEOTIDE SEQUENCE [LARGE SCALE GENOMIC DNA]</scope>
    <source>
        <strain evidence="2 3">DSM 22214</strain>
    </source>
</reference>
<comment type="caution">
    <text evidence="2">The sequence shown here is derived from an EMBL/GenBank/DDBJ whole genome shotgun (WGS) entry which is preliminary data.</text>
</comment>
<dbReference type="InterPro" id="IPR011051">
    <property type="entry name" value="RmlC_Cupin_sf"/>
</dbReference>
<dbReference type="RefSeq" id="WP_109741858.1">
    <property type="nucleotide sequence ID" value="NZ_QGGO01000004.1"/>
</dbReference>
<accession>A0A316EE23</accession>
<dbReference type="GO" id="GO:0051213">
    <property type="term" value="F:dioxygenase activity"/>
    <property type="evidence" value="ECO:0007669"/>
    <property type="project" value="UniProtKB-KW"/>
</dbReference>
<dbReference type="Gene3D" id="2.60.120.10">
    <property type="entry name" value="Jelly Rolls"/>
    <property type="match status" value="1"/>
</dbReference>
<evidence type="ECO:0000313" key="2">
    <source>
        <dbReference type="EMBL" id="PWK28305.1"/>
    </source>
</evidence>
<protein>
    <submittedName>
        <fullName evidence="2">Quercetin dioxygenase-like cupin family protein</fullName>
    </submittedName>
</protein>
<dbReference type="OrthoDB" id="9795513at2"/>
<feature type="domain" description="Sugar 3,4-ketoisomerase QdtA cupin" evidence="1">
    <location>
        <begin position="3"/>
        <end position="118"/>
    </location>
</feature>
<gene>
    <name evidence="2" type="ORF">LV89_01088</name>
</gene>
<keyword evidence="3" id="KW-1185">Reference proteome</keyword>
<proteinExistence type="predicted"/>
<dbReference type="Pfam" id="PF05523">
    <property type="entry name" value="FdtA"/>
    <property type="match status" value="1"/>
</dbReference>
<dbReference type="SUPFAM" id="SSF51182">
    <property type="entry name" value="RmlC-like cupins"/>
    <property type="match status" value="1"/>
</dbReference>
<name>A0A316EE23_9BACT</name>
<dbReference type="AlphaFoldDB" id="A0A316EE23"/>
<dbReference type="Proteomes" id="UP000245489">
    <property type="component" value="Unassembled WGS sequence"/>
</dbReference>
<keyword evidence="2" id="KW-0560">Oxidoreductase</keyword>